<organism evidence="2 3">
    <name type="scientific">Thermobifida cellulosilytica TB100</name>
    <dbReference type="NCBI Taxonomy" id="665004"/>
    <lineage>
        <taxon>Bacteria</taxon>
        <taxon>Bacillati</taxon>
        <taxon>Actinomycetota</taxon>
        <taxon>Actinomycetes</taxon>
        <taxon>Streptosporangiales</taxon>
        <taxon>Nocardiopsidaceae</taxon>
        <taxon>Thermobifida</taxon>
    </lineage>
</organism>
<name>A0A147KGW3_THECS</name>
<feature type="compositionally biased region" description="Basic residues" evidence="1">
    <location>
        <begin position="1"/>
        <end position="25"/>
    </location>
</feature>
<dbReference type="EMBL" id="LGEM01000089">
    <property type="protein sequence ID" value="KUP96533.1"/>
    <property type="molecule type" value="Genomic_DNA"/>
</dbReference>
<dbReference type="Proteomes" id="UP000074382">
    <property type="component" value="Unassembled WGS sequence"/>
</dbReference>
<comment type="caution">
    <text evidence="2">The sequence shown here is derived from an EMBL/GenBank/DDBJ whole genome shotgun (WGS) entry which is preliminary data.</text>
</comment>
<reference evidence="3" key="1">
    <citation type="journal article" date="2017" name="Acta Aliment.">
        <title>Plant polysaccharide degrading enzyme system of Thermpbifida cellulosilytica TB100 revealed by de novo genome project data.</title>
        <authorList>
            <person name="Toth A."/>
            <person name="Baka E."/>
            <person name="Luzics S."/>
            <person name="Bata-Vidacs I."/>
            <person name="Nagy I."/>
            <person name="Balint B."/>
            <person name="Herceg R."/>
            <person name="Olasz F."/>
            <person name="Wilk T."/>
            <person name="Nagy T."/>
            <person name="Kriszt B."/>
            <person name="Nagy I."/>
            <person name="Kukolya J."/>
        </authorList>
    </citation>
    <scope>NUCLEOTIDE SEQUENCE [LARGE SCALE GENOMIC DNA]</scope>
    <source>
        <strain evidence="3">TB100</strain>
    </source>
</reference>
<gene>
    <name evidence="2" type="ORF">AC529_12180</name>
</gene>
<sequence>MLAVRRPPHPPRRRSVVHRPRHAAPPRRQAREIPRIPDYAAFAATAEAHSARWETTYEYSSSSPYRARNRVTGHVVAVSDLDLLDHILATYEPPHPVRGYYGQQTRGRIRAYLNSGGL</sequence>
<dbReference type="PATRIC" id="fig|665004.4.peg.1145"/>
<protein>
    <submittedName>
        <fullName evidence="2">Uncharacterized protein</fullName>
    </submittedName>
</protein>
<dbReference type="STRING" id="665004.AC529_12180"/>
<evidence type="ECO:0000313" key="3">
    <source>
        <dbReference type="Proteomes" id="UP000074382"/>
    </source>
</evidence>
<keyword evidence="3" id="KW-1185">Reference proteome</keyword>
<feature type="region of interest" description="Disordered" evidence="1">
    <location>
        <begin position="1"/>
        <end position="30"/>
    </location>
</feature>
<accession>A0A147KGW3</accession>
<evidence type="ECO:0000256" key="1">
    <source>
        <dbReference type="SAM" id="MobiDB-lite"/>
    </source>
</evidence>
<proteinExistence type="predicted"/>
<evidence type="ECO:0000313" key="2">
    <source>
        <dbReference type="EMBL" id="KUP96533.1"/>
    </source>
</evidence>
<dbReference type="AlphaFoldDB" id="A0A147KGW3"/>